<gene>
    <name evidence="9" type="ORF">IFE08_10550</name>
</gene>
<proteinExistence type="inferred from homology"/>
<dbReference type="PROSITE" id="PS50928">
    <property type="entry name" value="ABC_TM1"/>
    <property type="match status" value="1"/>
</dbReference>
<evidence type="ECO:0000256" key="1">
    <source>
        <dbReference type="ARBA" id="ARBA00004651"/>
    </source>
</evidence>
<dbReference type="AlphaFoldDB" id="A0A7S7AW28"/>
<evidence type="ECO:0000256" key="3">
    <source>
        <dbReference type="ARBA" id="ARBA00022475"/>
    </source>
</evidence>
<evidence type="ECO:0000313" key="10">
    <source>
        <dbReference type="Proteomes" id="UP000593915"/>
    </source>
</evidence>
<feature type="transmembrane region" description="Helical" evidence="7">
    <location>
        <begin position="9"/>
        <end position="28"/>
    </location>
</feature>
<keyword evidence="3" id="KW-1003">Cell membrane</keyword>
<evidence type="ECO:0000256" key="5">
    <source>
        <dbReference type="ARBA" id="ARBA00022989"/>
    </source>
</evidence>
<name>A0A7S7AW28_9SPIR</name>
<dbReference type="PANTHER" id="PTHR30465:SF45">
    <property type="entry name" value="BINDING-PROTEIN-DEPENDENT TRANSPORT SYSTEMS INNER MEMBRANE COMPONENT"/>
    <property type="match status" value="1"/>
</dbReference>
<feature type="transmembrane region" description="Helical" evidence="7">
    <location>
        <begin position="207"/>
        <end position="229"/>
    </location>
</feature>
<dbReference type="RefSeq" id="WP_020966281.1">
    <property type="nucleotide sequence ID" value="NZ_CP061839.1"/>
</dbReference>
<evidence type="ECO:0000256" key="7">
    <source>
        <dbReference type="RuleBase" id="RU363032"/>
    </source>
</evidence>
<dbReference type="GO" id="GO:0005886">
    <property type="term" value="C:plasma membrane"/>
    <property type="evidence" value="ECO:0007669"/>
    <property type="project" value="UniProtKB-SubCell"/>
</dbReference>
<sequence length="346" mass="39261">MYKWYALKRILRGIIIYSILIFLFSFLFNQVNEKVQRSQILEMVRAEARGLKNMTAEQMLNWKKEYESTLIRQYKLDRPLIERVLNNAQRVLTFQYGRSTVMKSRNGSQQVIEIIAEAVPRTLLLFTTAFIVNTLLGLVIGLKKAQKPGGHLDKSTSLITLILYGMPTWWLAMLLIFVFVYIVPLFPSGGLSSVPVPQGIMFLIDRLWHMILPLMTLVVLGFWSTGYIIRNLVLSTLQEDFIMSARARGIPERKVLYGHTLRTSAPPLVTMVLLSFLSSFSGGIIFEGIFSWSGLGNLYWIAVQQNDVPVLMGDLAITTGLYQMGLILLDLIYGFLDPRIKVGGKA</sequence>
<evidence type="ECO:0000256" key="2">
    <source>
        <dbReference type="ARBA" id="ARBA00022448"/>
    </source>
</evidence>
<dbReference type="InterPro" id="IPR035906">
    <property type="entry name" value="MetI-like_sf"/>
</dbReference>
<reference evidence="9 10" key="1">
    <citation type="submission" date="2020-09" db="EMBL/GenBank/DDBJ databases">
        <title>Characterization of Treponema spp. from bovine digital dermatitis in Korea.</title>
        <authorList>
            <person name="Espiritu H.M."/>
            <person name="Cho Y.I."/>
            <person name="Mamuad L."/>
        </authorList>
    </citation>
    <scope>NUCLEOTIDE SEQUENCE [LARGE SCALE GENOMIC DNA]</scope>
    <source>
        <strain evidence="9 10">KS1</strain>
    </source>
</reference>
<evidence type="ECO:0000259" key="8">
    <source>
        <dbReference type="PROSITE" id="PS50928"/>
    </source>
</evidence>
<dbReference type="GO" id="GO:0055085">
    <property type="term" value="P:transmembrane transport"/>
    <property type="evidence" value="ECO:0007669"/>
    <property type="project" value="InterPro"/>
</dbReference>
<comment type="subcellular location">
    <subcellularLocation>
        <location evidence="1 7">Cell membrane</location>
        <topology evidence="1 7">Multi-pass membrane protein</topology>
    </subcellularLocation>
</comment>
<feature type="domain" description="ABC transmembrane type-1" evidence="8">
    <location>
        <begin position="119"/>
        <end position="333"/>
    </location>
</feature>
<dbReference type="CDD" id="cd06261">
    <property type="entry name" value="TM_PBP2"/>
    <property type="match status" value="1"/>
</dbReference>
<feature type="transmembrane region" description="Helical" evidence="7">
    <location>
        <begin position="315"/>
        <end position="336"/>
    </location>
</feature>
<evidence type="ECO:0000313" key="9">
    <source>
        <dbReference type="EMBL" id="QOW60259.1"/>
    </source>
</evidence>
<feature type="transmembrane region" description="Helical" evidence="7">
    <location>
        <begin position="162"/>
        <end position="187"/>
    </location>
</feature>
<dbReference type="GeneID" id="301090943"/>
<dbReference type="SUPFAM" id="SSF161098">
    <property type="entry name" value="MetI-like"/>
    <property type="match status" value="1"/>
</dbReference>
<accession>A0A7S7AW28</accession>
<keyword evidence="4 7" id="KW-0812">Transmembrane</keyword>
<feature type="transmembrane region" description="Helical" evidence="7">
    <location>
        <begin position="268"/>
        <end position="295"/>
    </location>
</feature>
<dbReference type="EMBL" id="CP061839">
    <property type="protein sequence ID" value="QOW60259.1"/>
    <property type="molecule type" value="Genomic_DNA"/>
</dbReference>
<evidence type="ECO:0000256" key="6">
    <source>
        <dbReference type="ARBA" id="ARBA00023136"/>
    </source>
</evidence>
<comment type="similarity">
    <text evidence="7">Belongs to the binding-protein-dependent transport system permease family.</text>
</comment>
<dbReference type="Proteomes" id="UP000593915">
    <property type="component" value="Chromosome"/>
</dbReference>
<protein>
    <submittedName>
        <fullName evidence="9">ABC transporter permease</fullName>
    </submittedName>
</protein>
<keyword evidence="2 7" id="KW-0813">Transport</keyword>
<evidence type="ECO:0000256" key="4">
    <source>
        <dbReference type="ARBA" id="ARBA00022692"/>
    </source>
</evidence>
<dbReference type="Pfam" id="PF00528">
    <property type="entry name" value="BPD_transp_1"/>
    <property type="match status" value="1"/>
</dbReference>
<organism evidence="9 10">
    <name type="scientific">Treponema pedis</name>
    <dbReference type="NCBI Taxonomy" id="409322"/>
    <lineage>
        <taxon>Bacteria</taxon>
        <taxon>Pseudomonadati</taxon>
        <taxon>Spirochaetota</taxon>
        <taxon>Spirochaetia</taxon>
        <taxon>Spirochaetales</taxon>
        <taxon>Treponemataceae</taxon>
        <taxon>Treponema</taxon>
    </lineage>
</organism>
<feature type="transmembrane region" description="Helical" evidence="7">
    <location>
        <begin position="123"/>
        <end position="142"/>
    </location>
</feature>
<dbReference type="InterPro" id="IPR000515">
    <property type="entry name" value="MetI-like"/>
</dbReference>
<keyword evidence="5 7" id="KW-1133">Transmembrane helix</keyword>
<dbReference type="PANTHER" id="PTHR30465">
    <property type="entry name" value="INNER MEMBRANE ABC TRANSPORTER"/>
    <property type="match status" value="1"/>
</dbReference>
<dbReference type="Gene3D" id="1.10.3720.10">
    <property type="entry name" value="MetI-like"/>
    <property type="match status" value="1"/>
</dbReference>
<keyword evidence="6 7" id="KW-0472">Membrane</keyword>